<protein>
    <submittedName>
        <fullName evidence="1">Uncharacterized protein</fullName>
    </submittedName>
</protein>
<keyword evidence="2" id="KW-1185">Reference proteome</keyword>
<evidence type="ECO:0000313" key="1">
    <source>
        <dbReference type="EMBL" id="RIV38929.1"/>
    </source>
</evidence>
<reference evidence="1 2" key="1">
    <citation type="submission" date="2018-08" db="EMBL/GenBank/DDBJ databases">
        <title>Jishengella sp. nov., isolated from a root of Azadirachta indica A. Juss. var. siamensis Valenton.</title>
        <authorList>
            <person name="Kuncharoen N."/>
            <person name="Tanasupawat S."/>
            <person name="Kudo T."/>
            <person name="Ohkuma M."/>
        </authorList>
    </citation>
    <scope>NUCLEOTIDE SEQUENCE [LARGE SCALE GENOMIC DNA]</scope>
    <source>
        <strain evidence="1 2">AZ1-13</strain>
    </source>
</reference>
<name>A0A418MWR8_9ACTN</name>
<dbReference type="AlphaFoldDB" id="A0A418MWR8"/>
<comment type="caution">
    <text evidence="1">The sequence shown here is derived from an EMBL/GenBank/DDBJ whole genome shotgun (WGS) entry which is preliminary data.</text>
</comment>
<gene>
    <name evidence="1" type="ORF">D2L64_10925</name>
</gene>
<organism evidence="1 2">
    <name type="scientific">Micromonospora radicis</name>
    <dbReference type="NCBI Taxonomy" id="1894971"/>
    <lineage>
        <taxon>Bacteria</taxon>
        <taxon>Bacillati</taxon>
        <taxon>Actinomycetota</taxon>
        <taxon>Actinomycetes</taxon>
        <taxon>Micromonosporales</taxon>
        <taxon>Micromonosporaceae</taxon>
        <taxon>Micromonospora</taxon>
    </lineage>
</organism>
<dbReference type="EMBL" id="QXEC01000008">
    <property type="protein sequence ID" value="RIV38929.1"/>
    <property type="molecule type" value="Genomic_DNA"/>
</dbReference>
<dbReference type="Proteomes" id="UP000283832">
    <property type="component" value="Unassembled WGS sequence"/>
</dbReference>
<evidence type="ECO:0000313" key="2">
    <source>
        <dbReference type="Proteomes" id="UP000283832"/>
    </source>
</evidence>
<dbReference type="OrthoDB" id="3637000at2"/>
<accession>A0A418MWR8</accession>
<proteinExistence type="predicted"/>
<sequence length="126" mass="13163">MFGMRKKQDSELTAAVAELAAAHRVSFGGVGMAGTLLPETEAYHRIEAVAADHPDQVREQLDRLLATATAAGRVYAATLLAQLDPAAGRAAWTVLRGVPDELPTATGCVLDTTTVGEYAAERLAGS</sequence>